<keyword evidence="6 18" id="KW-0444">Lipid biosynthesis</keyword>
<evidence type="ECO:0000256" key="18">
    <source>
        <dbReference type="PIRNR" id="PIRNR000848"/>
    </source>
</evidence>
<name>A0A443SDK0_9ACAR</name>
<comment type="similarity">
    <text evidence="4 18 19">Belongs to the CDP-alcohol phosphatidyltransferase class-I family.</text>
</comment>
<dbReference type="Pfam" id="PF01066">
    <property type="entry name" value="CDP-OH_P_transf"/>
    <property type="match status" value="1"/>
</dbReference>
<proteinExistence type="inferred from homology"/>
<feature type="transmembrane region" description="Helical" evidence="20">
    <location>
        <begin position="180"/>
        <end position="206"/>
    </location>
</feature>
<keyword evidence="16 18" id="KW-1208">Phospholipid metabolism</keyword>
<evidence type="ECO:0000313" key="21">
    <source>
        <dbReference type="EMBL" id="RWS25581.1"/>
    </source>
</evidence>
<dbReference type="FunFam" id="1.20.120.1760:FF:000003">
    <property type="entry name" value="CDP-diacylglycerol--inositol 3-phosphatidyltransferase"/>
    <property type="match status" value="1"/>
</dbReference>
<dbReference type="InterPro" id="IPR014387">
    <property type="entry name" value="CDP_diag_ino_3_P_euk"/>
</dbReference>
<feature type="transmembrane region" description="Helical" evidence="20">
    <location>
        <begin position="140"/>
        <end position="160"/>
    </location>
</feature>
<dbReference type="GO" id="GO:0006661">
    <property type="term" value="P:phosphatidylinositol biosynthetic process"/>
    <property type="evidence" value="ECO:0007669"/>
    <property type="project" value="TreeGrafter"/>
</dbReference>
<evidence type="ECO:0000256" key="14">
    <source>
        <dbReference type="ARBA" id="ARBA00023209"/>
    </source>
</evidence>
<dbReference type="GO" id="GO:0046872">
    <property type="term" value="F:metal ion binding"/>
    <property type="evidence" value="ECO:0007669"/>
    <property type="project" value="UniProtKB-KW"/>
</dbReference>
<keyword evidence="9" id="KW-0479">Metal-binding</keyword>
<evidence type="ECO:0000256" key="8">
    <source>
        <dbReference type="ARBA" id="ARBA00022692"/>
    </source>
</evidence>
<comment type="subcellular location">
    <subcellularLocation>
        <location evidence="3">Membrane</location>
        <topology evidence="3">Multi-pass membrane protein</topology>
    </subcellularLocation>
</comment>
<keyword evidence="13 18" id="KW-0472">Membrane</keyword>
<accession>A0A443SDK0</accession>
<organism evidence="21 22">
    <name type="scientific">Leptotrombidium deliense</name>
    <dbReference type="NCBI Taxonomy" id="299467"/>
    <lineage>
        <taxon>Eukaryota</taxon>
        <taxon>Metazoa</taxon>
        <taxon>Ecdysozoa</taxon>
        <taxon>Arthropoda</taxon>
        <taxon>Chelicerata</taxon>
        <taxon>Arachnida</taxon>
        <taxon>Acari</taxon>
        <taxon>Acariformes</taxon>
        <taxon>Trombidiformes</taxon>
        <taxon>Prostigmata</taxon>
        <taxon>Anystina</taxon>
        <taxon>Parasitengona</taxon>
        <taxon>Trombiculoidea</taxon>
        <taxon>Trombiculidae</taxon>
        <taxon>Leptotrombidium</taxon>
    </lineage>
</organism>
<evidence type="ECO:0000256" key="10">
    <source>
        <dbReference type="ARBA" id="ARBA00022842"/>
    </source>
</evidence>
<reference evidence="21 22" key="1">
    <citation type="journal article" date="2018" name="Gigascience">
        <title>Genomes of trombidid mites reveal novel predicted allergens and laterally-transferred genes associated with secondary metabolism.</title>
        <authorList>
            <person name="Dong X."/>
            <person name="Chaisiri K."/>
            <person name="Xia D."/>
            <person name="Armstrong S.D."/>
            <person name="Fang Y."/>
            <person name="Donnelly M.J."/>
            <person name="Kadowaki T."/>
            <person name="McGarry J.W."/>
            <person name="Darby A.C."/>
            <person name="Makepeace B.L."/>
        </authorList>
    </citation>
    <scope>NUCLEOTIDE SEQUENCE [LARGE SCALE GENOMIC DNA]</scope>
    <source>
        <strain evidence="21">UoL-UT</strain>
    </source>
</reference>
<evidence type="ECO:0000256" key="5">
    <source>
        <dbReference type="ARBA" id="ARBA00013212"/>
    </source>
</evidence>
<evidence type="ECO:0000313" key="22">
    <source>
        <dbReference type="Proteomes" id="UP000288716"/>
    </source>
</evidence>
<dbReference type="InterPro" id="IPR048254">
    <property type="entry name" value="CDP_ALCOHOL_P_TRANSF_CS"/>
</dbReference>
<dbReference type="AlphaFoldDB" id="A0A443SDK0"/>
<comment type="cofactor">
    <cofactor evidence="2">
        <name>Mg(2+)</name>
        <dbReference type="ChEBI" id="CHEBI:18420"/>
    </cofactor>
</comment>
<dbReference type="VEuPathDB" id="VectorBase:LDEU006459"/>
<evidence type="ECO:0000256" key="16">
    <source>
        <dbReference type="ARBA" id="ARBA00023264"/>
    </source>
</evidence>
<dbReference type="Gene3D" id="1.20.120.1760">
    <property type="match status" value="1"/>
</dbReference>
<keyword evidence="8 20" id="KW-0812">Transmembrane</keyword>
<evidence type="ECO:0000256" key="15">
    <source>
        <dbReference type="ARBA" id="ARBA00023211"/>
    </source>
</evidence>
<evidence type="ECO:0000256" key="4">
    <source>
        <dbReference type="ARBA" id="ARBA00010441"/>
    </source>
</evidence>
<dbReference type="GO" id="GO:0003881">
    <property type="term" value="F:CDP-diacylglycerol-inositol 3-phosphatidyltransferase activity"/>
    <property type="evidence" value="ECO:0007669"/>
    <property type="project" value="UniProtKB-UniRule"/>
</dbReference>
<comment type="cofactor">
    <cofactor evidence="1">
        <name>Mn(2+)</name>
        <dbReference type="ChEBI" id="CHEBI:29035"/>
    </cofactor>
</comment>
<dbReference type="InterPro" id="IPR000462">
    <property type="entry name" value="CDP-OH_P_trans"/>
</dbReference>
<sequence length="223" mass="25352">MDSENIFLFVPNIIGYFRIVFGLISFYYMPFDYQKASVCYLLSAGLDAFDGYAARALGQSTKFGAILDQITDRCATMALVMVLSVFYPKYMLLFQVLNIVDIASHWIHIWVSIMQGKSSHKFVDPSGNPILRLYYTSRPVLFFMCAGNELFFSMLYLMYFTQGPIIPFIKIGLFKAVFLVSVPIAFVKFLISLLHLVVACINMGIIDVKEREDAKRSSEAKSQ</sequence>
<dbReference type="STRING" id="299467.A0A443SDK0"/>
<dbReference type="InterPro" id="IPR043130">
    <property type="entry name" value="CDP-OH_PTrfase_TM_dom"/>
</dbReference>
<feature type="transmembrane region" description="Helical" evidence="20">
    <location>
        <begin position="6"/>
        <end position="28"/>
    </location>
</feature>
<protein>
    <recommendedName>
        <fullName evidence="17 18">CDP-diacylglycerol--inositol 3-phosphatidyltransferase</fullName>
        <ecNumber evidence="5 18">2.7.8.11</ecNumber>
    </recommendedName>
</protein>
<feature type="transmembrane region" description="Helical" evidence="20">
    <location>
        <begin position="93"/>
        <end position="111"/>
    </location>
</feature>
<evidence type="ECO:0000256" key="19">
    <source>
        <dbReference type="RuleBase" id="RU003750"/>
    </source>
</evidence>
<evidence type="ECO:0000256" key="17">
    <source>
        <dbReference type="ARBA" id="ARBA00070582"/>
    </source>
</evidence>
<keyword evidence="15" id="KW-0464">Manganese</keyword>
<dbReference type="EC" id="2.7.8.11" evidence="5 18"/>
<evidence type="ECO:0000256" key="3">
    <source>
        <dbReference type="ARBA" id="ARBA00004141"/>
    </source>
</evidence>
<keyword evidence="10" id="KW-0460">Magnesium</keyword>
<evidence type="ECO:0000256" key="13">
    <source>
        <dbReference type="ARBA" id="ARBA00023136"/>
    </source>
</evidence>
<evidence type="ECO:0000256" key="11">
    <source>
        <dbReference type="ARBA" id="ARBA00022989"/>
    </source>
</evidence>
<keyword evidence="12 18" id="KW-0443">Lipid metabolism</keyword>
<evidence type="ECO:0000256" key="12">
    <source>
        <dbReference type="ARBA" id="ARBA00023098"/>
    </source>
</evidence>
<comment type="caution">
    <text evidence="21">The sequence shown here is derived from an EMBL/GenBank/DDBJ whole genome shotgun (WGS) entry which is preliminary data.</text>
</comment>
<dbReference type="EMBL" id="NCKV01003554">
    <property type="protein sequence ID" value="RWS25581.1"/>
    <property type="molecule type" value="Genomic_DNA"/>
</dbReference>
<evidence type="ECO:0000256" key="1">
    <source>
        <dbReference type="ARBA" id="ARBA00001936"/>
    </source>
</evidence>
<evidence type="ECO:0000256" key="20">
    <source>
        <dbReference type="SAM" id="Phobius"/>
    </source>
</evidence>
<keyword evidence="22" id="KW-1185">Reference proteome</keyword>
<dbReference type="GO" id="GO:0016020">
    <property type="term" value="C:membrane"/>
    <property type="evidence" value="ECO:0007669"/>
    <property type="project" value="UniProtKB-SubCell"/>
</dbReference>
<dbReference type="Proteomes" id="UP000288716">
    <property type="component" value="Unassembled WGS sequence"/>
</dbReference>
<dbReference type="PIRSF" id="PIRSF000848">
    <property type="entry name" value="CDP_diag_ino_3_P"/>
    <property type="match status" value="1"/>
</dbReference>
<evidence type="ECO:0000256" key="2">
    <source>
        <dbReference type="ARBA" id="ARBA00001946"/>
    </source>
</evidence>
<keyword evidence="11 20" id="KW-1133">Transmembrane helix</keyword>
<evidence type="ECO:0000256" key="9">
    <source>
        <dbReference type="ARBA" id="ARBA00022723"/>
    </source>
</evidence>
<gene>
    <name evidence="21" type="ORF">B4U80_03526</name>
</gene>
<dbReference type="PANTHER" id="PTHR15362:SF4">
    <property type="entry name" value="CDP-DIACYLGLYCEROL--INOSITOL 3-PHOSPHATIDYLTRANSFERASE"/>
    <property type="match status" value="1"/>
</dbReference>
<comment type="catalytic activity">
    <reaction evidence="18">
        <text>a CDP-1,2-diacyl-sn-glycerol + myo-inositol = a 1,2-diacyl-sn-glycero-3-phospho-(1D-myo-inositol) + CMP + H(+)</text>
        <dbReference type="Rhea" id="RHEA:11580"/>
        <dbReference type="ChEBI" id="CHEBI:15378"/>
        <dbReference type="ChEBI" id="CHEBI:17268"/>
        <dbReference type="ChEBI" id="CHEBI:57880"/>
        <dbReference type="ChEBI" id="CHEBI:58332"/>
        <dbReference type="ChEBI" id="CHEBI:60377"/>
        <dbReference type="EC" id="2.7.8.11"/>
    </reaction>
</comment>
<dbReference type="PROSITE" id="PS00379">
    <property type="entry name" value="CDP_ALCOHOL_P_TRANSF"/>
    <property type="match status" value="1"/>
</dbReference>
<evidence type="ECO:0000256" key="6">
    <source>
        <dbReference type="ARBA" id="ARBA00022516"/>
    </source>
</evidence>
<keyword evidence="7 18" id="KW-0808">Transferase</keyword>
<dbReference type="OrthoDB" id="10251079at2759"/>
<dbReference type="GO" id="GO:0005794">
    <property type="term" value="C:Golgi apparatus"/>
    <property type="evidence" value="ECO:0007669"/>
    <property type="project" value="TreeGrafter"/>
</dbReference>
<dbReference type="PANTHER" id="PTHR15362">
    <property type="entry name" value="PHOSPHATIDYLINOSITOL SYNTHASE"/>
    <property type="match status" value="1"/>
</dbReference>
<evidence type="ECO:0000256" key="7">
    <source>
        <dbReference type="ARBA" id="ARBA00022679"/>
    </source>
</evidence>
<keyword evidence="14 18" id="KW-0594">Phospholipid biosynthesis</keyword>